<dbReference type="CDD" id="cd13578">
    <property type="entry name" value="PBP2_Bug27"/>
    <property type="match status" value="1"/>
</dbReference>
<evidence type="ECO:0000313" key="4">
    <source>
        <dbReference type="Proteomes" id="UP000215441"/>
    </source>
</evidence>
<protein>
    <submittedName>
        <fullName evidence="3">ABC transporter substrate-binding protein</fullName>
    </submittedName>
</protein>
<dbReference type="PIRSF" id="PIRSF017082">
    <property type="entry name" value="YflP"/>
    <property type="match status" value="1"/>
</dbReference>
<comment type="caution">
    <text evidence="3">The sequence shown here is derived from an EMBL/GenBank/DDBJ whole genome shotgun (WGS) entry which is preliminary data.</text>
</comment>
<reference evidence="3 4" key="1">
    <citation type="submission" date="2017-07" db="EMBL/GenBank/DDBJ databases">
        <title>Acidovorax KNDSW TSA 6 genome sequence and assembly.</title>
        <authorList>
            <person name="Mayilraj S."/>
        </authorList>
    </citation>
    <scope>NUCLEOTIDE SEQUENCE [LARGE SCALE GENOMIC DNA]</scope>
    <source>
        <strain evidence="3 4">KNDSW-TSA6</strain>
    </source>
</reference>
<dbReference type="Gene3D" id="3.40.190.150">
    <property type="entry name" value="Bordetella uptake gene, domain 1"/>
    <property type="match status" value="1"/>
</dbReference>
<keyword evidence="4" id="KW-1185">Reference proteome</keyword>
<dbReference type="AlphaFoldDB" id="A0A235EKF7"/>
<feature type="signal peptide" evidence="2">
    <location>
        <begin position="1"/>
        <end position="23"/>
    </location>
</feature>
<comment type="similarity">
    <text evidence="1">Belongs to the UPF0065 (bug) family.</text>
</comment>
<dbReference type="EMBL" id="NOIG01000009">
    <property type="protein sequence ID" value="OYD49526.1"/>
    <property type="molecule type" value="Genomic_DNA"/>
</dbReference>
<dbReference type="Pfam" id="PF03401">
    <property type="entry name" value="TctC"/>
    <property type="match status" value="1"/>
</dbReference>
<evidence type="ECO:0000256" key="2">
    <source>
        <dbReference type="SAM" id="SignalP"/>
    </source>
</evidence>
<dbReference type="OrthoDB" id="8956487at2"/>
<name>A0A235EKF7_9BURK</name>
<evidence type="ECO:0000313" key="3">
    <source>
        <dbReference type="EMBL" id="OYD49526.1"/>
    </source>
</evidence>
<dbReference type="RefSeq" id="WP_094290397.1">
    <property type="nucleotide sequence ID" value="NZ_NOIG01000009.1"/>
</dbReference>
<accession>A0A235EKF7</accession>
<dbReference type="InterPro" id="IPR042100">
    <property type="entry name" value="Bug_dom1"/>
</dbReference>
<dbReference type="PANTHER" id="PTHR42928">
    <property type="entry name" value="TRICARBOXYLATE-BINDING PROTEIN"/>
    <property type="match status" value="1"/>
</dbReference>
<gene>
    <name evidence="3" type="ORF">CBY09_15085</name>
</gene>
<proteinExistence type="inferred from homology"/>
<feature type="chain" id="PRO_5012850669" evidence="2">
    <location>
        <begin position="24"/>
        <end position="322"/>
    </location>
</feature>
<dbReference type="Proteomes" id="UP000215441">
    <property type="component" value="Unassembled WGS sequence"/>
</dbReference>
<dbReference type="Gene3D" id="3.40.190.10">
    <property type="entry name" value="Periplasmic binding protein-like II"/>
    <property type="match status" value="1"/>
</dbReference>
<organism evidence="3 4">
    <name type="scientific">Acidovorax kalamii</name>
    <dbReference type="NCBI Taxonomy" id="2004485"/>
    <lineage>
        <taxon>Bacteria</taxon>
        <taxon>Pseudomonadati</taxon>
        <taxon>Pseudomonadota</taxon>
        <taxon>Betaproteobacteria</taxon>
        <taxon>Burkholderiales</taxon>
        <taxon>Comamonadaceae</taxon>
        <taxon>Acidovorax</taxon>
    </lineage>
</organism>
<keyword evidence="2" id="KW-0732">Signal</keyword>
<sequence>MINLLRRALLVACTCLVGTSALAAYPDKPVRLIVPWAPGGSTDAIARAMAQRMGESLGQSVVVDNRSGASGRIGTEAAAKAAPDGYTIALVELPHAIAPAVTAKLPYDLLKDFTPISLVGTSPLLLFVNGSKYKTGDIKGFLKDGRTSAAPITLAHSGNGSISHLSSELLAGASGVKINPIPYRGSAPALTDVAAEQVGGHFATLASGSALLAAGKISVLMTTGPARLPAMPQVPTAREAGLAGMQFNQWWALVAPATTPIDVIERLRKEAIAALEHPATRERLTTLGIDLKGSTRDELRAFMRDEVHHWGAVVRKIGLQPE</sequence>
<evidence type="ECO:0000256" key="1">
    <source>
        <dbReference type="ARBA" id="ARBA00006987"/>
    </source>
</evidence>
<dbReference type="InterPro" id="IPR005064">
    <property type="entry name" value="BUG"/>
</dbReference>
<dbReference type="PANTHER" id="PTHR42928:SF5">
    <property type="entry name" value="BLR1237 PROTEIN"/>
    <property type="match status" value="1"/>
</dbReference>